<sequence>MADYFPLLVAAIETKVENVSSVANNVSVREQLKESENETIALVDHITVQQHGKIRAKRRTSLQQSSFPPKHLIVEKKMSVVMRWRNLLFSVHRTCSCVHDTFDYEGYAMTTWKQKLCPRISGFSIPGGACKNASFSGSRVHYEEDGPHYLCFSCACSDSMLTSVVREQRGGFRLALYPAFRFKKWQRSRSCSLFA</sequence>
<protein>
    <submittedName>
        <fullName evidence="1">Uncharacterized protein</fullName>
    </submittedName>
</protein>
<reference evidence="2" key="1">
    <citation type="journal article" date="2019" name="Gigascience">
        <title>De novo genome assembly of the endangered Acer yangbiense, a plant species with extremely small populations endemic to Yunnan Province, China.</title>
        <authorList>
            <person name="Yang J."/>
            <person name="Wariss H.M."/>
            <person name="Tao L."/>
            <person name="Zhang R."/>
            <person name="Yun Q."/>
            <person name="Hollingsworth P."/>
            <person name="Dao Z."/>
            <person name="Luo G."/>
            <person name="Guo H."/>
            <person name="Ma Y."/>
            <person name="Sun W."/>
        </authorList>
    </citation>
    <scope>NUCLEOTIDE SEQUENCE [LARGE SCALE GENOMIC DNA]</scope>
    <source>
        <strain evidence="2">cv. br00</strain>
    </source>
</reference>
<keyword evidence="2" id="KW-1185">Reference proteome</keyword>
<name>A0A5N5JLP3_9ROSI</name>
<evidence type="ECO:0000313" key="1">
    <source>
        <dbReference type="EMBL" id="KAB5520271.1"/>
    </source>
</evidence>
<gene>
    <name evidence="1" type="ORF">DKX38_024590</name>
</gene>
<accession>A0A5N5JLP3</accession>
<dbReference type="EMBL" id="VDCV01000016">
    <property type="protein sequence ID" value="KAB5520271.1"/>
    <property type="molecule type" value="Genomic_DNA"/>
</dbReference>
<dbReference type="AlphaFoldDB" id="A0A5N5JLP3"/>
<evidence type="ECO:0000313" key="2">
    <source>
        <dbReference type="Proteomes" id="UP000326939"/>
    </source>
</evidence>
<dbReference type="Proteomes" id="UP000326939">
    <property type="component" value="Chromosome 16"/>
</dbReference>
<proteinExistence type="predicted"/>
<comment type="caution">
    <text evidence="1">The sequence shown here is derived from an EMBL/GenBank/DDBJ whole genome shotgun (WGS) entry which is preliminary data.</text>
</comment>
<organism evidence="1 2">
    <name type="scientific">Salix brachista</name>
    <dbReference type="NCBI Taxonomy" id="2182728"/>
    <lineage>
        <taxon>Eukaryota</taxon>
        <taxon>Viridiplantae</taxon>
        <taxon>Streptophyta</taxon>
        <taxon>Embryophyta</taxon>
        <taxon>Tracheophyta</taxon>
        <taxon>Spermatophyta</taxon>
        <taxon>Magnoliopsida</taxon>
        <taxon>eudicotyledons</taxon>
        <taxon>Gunneridae</taxon>
        <taxon>Pentapetalae</taxon>
        <taxon>rosids</taxon>
        <taxon>fabids</taxon>
        <taxon>Malpighiales</taxon>
        <taxon>Salicaceae</taxon>
        <taxon>Saliceae</taxon>
        <taxon>Salix</taxon>
    </lineage>
</organism>